<dbReference type="KEGG" id="nsh:GXM_00200"/>
<protein>
    <submittedName>
        <fullName evidence="1">Uncharacterized protein</fullName>
    </submittedName>
</protein>
<dbReference type="Proteomes" id="UP000326678">
    <property type="component" value="Chromosome Gxm1"/>
</dbReference>
<evidence type="ECO:0000313" key="2">
    <source>
        <dbReference type="Proteomes" id="UP000326678"/>
    </source>
</evidence>
<sequence length="90" mass="10458">MKVNEWINQKFWKSIFIRLTPSVEHAGRIRVQQLCPQICDRGLNVPYICIHYEIDIAIAYGGRIRHRTKTSLERLLADSEDMCNSQLGKA</sequence>
<keyword evidence="2" id="KW-1185">Reference proteome</keyword>
<dbReference type="RefSeq" id="WP_118165287.1">
    <property type="nucleotide sequence ID" value="NZ_CP045226.1"/>
</dbReference>
<dbReference type="EMBL" id="CP045226">
    <property type="protein sequence ID" value="QFS42727.1"/>
    <property type="molecule type" value="Genomic_DNA"/>
</dbReference>
<name>A0A5P8VQW1_9NOSO</name>
<proteinExistence type="predicted"/>
<gene>
    <name evidence="1" type="ORF">GXM_00200</name>
</gene>
<accession>A0A5P8VQW1</accession>
<dbReference type="AlphaFoldDB" id="A0A5P8VQW1"/>
<evidence type="ECO:0000313" key="1">
    <source>
        <dbReference type="EMBL" id="QFS42727.1"/>
    </source>
</evidence>
<organism evidence="1 2">
    <name type="scientific">Nostoc sphaeroides CCNUC1</name>
    <dbReference type="NCBI Taxonomy" id="2653204"/>
    <lineage>
        <taxon>Bacteria</taxon>
        <taxon>Bacillati</taxon>
        <taxon>Cyanobacteriota</taxon>
        <taxon>Cyanophyceae</taxon>
        <taxon>Nostocales</taxon>
        <taxon>Nostocaceae</taxon>
        <taxon>Nostoc</taxon>
    </lineage>
</organism>
<reference evidence="1 2" key="1">
    <citation type="submission" date="2019-10" db="EMBL/GenBank/DDBJ databases">
        <title>Genomic and transcriptomic insights into the perfect genentic adaptation of a filamentous nitrogen-fixing cyanobacterium to rice fields.</title>
        <authorList>
            <person name="Chen Z."/>
        </authorList>
    </citation>
    <scope>NUCLEOTIDE SEQUENCE [LARGE SCALE GENOMIC DNA]</scope>
    <source>
        <strain evidence="1">CCNUC1</strain>
    </source>
</reference>